<dbReference type="EC" id="5.1.3.20" evidence="5"/>
<evidence type="ECO:0000256" key="2">
    <source>
        <dbReference type="ARBA" id="ARBA00023235"/>
    </source>
</evidence>
<dbReference type="InterPro" id="IPR011912">
    <property type="entry name" value="Heptose_epim"/>
</dbReference>
<dbReference type="Gene3D" id="3.40.50.720">
    <property type="entry name" value="NAD(P)-binding Rossmann-like Domain"/>
    <property type="match status" value="1"/>
</dbReference>
<evidence type="ECO:0000313" key="5">
    <source>
        <dbReference type="EMBL" id="MFC4233184.1"/>
    </source>
</evidence>
<dbReference type="PANTHER" id="PTHR43103">
    <property type="entry name" value="NUCLEOSIDE-DIPHOSPHATE-SUGAR EPIMERASE"/>
    <property type="match status" value="1"/>
</dbReference>
<feature type="domain" description="NAD-dependent epimerase/dehydratase" evidence="4">
    <location>
        <begin position="7"/>
        <end position="239"/>
    </location>
</feature>
<name>A0ABV8PYL0_9BACT</name>
<evidence type="ECO:0000259" key="4">
    <source>
        <dbReference type="Pfam" id="PF01370"/>
    </source>
</evidence>
<organism evidence="5 6">
    <name type="scientific">Parasediminibacterium paludis</name>
    <dbReference type="NCBI Taxonomy" id="908966"/>
    <lineage>
        <taxon>Bacteria</taxon>
        <taxon>Pseudomonadati</taxon>
        <taxon>Bacteroidota</taxon>
        <taxon>Chitinophagia</taxon>
        <taxon>Chitinophagales</taxon>
        <taxon>Chitinophagaceae</taxon>
        <taxon>Parasediminibacterium</taxon>
    </lineage>
</organism>
<keyword evidence="2 5" id="KW-0413">Isomerase</keyword>
<dbReference type="InterPro" id="IPR001509">
    <property type="entry name" value="Epimerase_deHydtase"/>
</dbReference>
<dbReference type="PANTHER" id="PTHR43103:SF3">
    <property type="entry name" value="ADP-L-GLYCERO-D-MANNO-HEPTOSE-6-EPIMERASE"/>
    <property type="match status" value="1"/>
</dbReference>
<dbReference type="SUPFAM" id="SSF51735">
    <property type="entry name" value="NAD(P)-binding Rossmann-fold domains"/>
    <property type="match status" value="1"/>
</dbReference>
<sequence>MNKNAAIIITGAAGFIGSCMVKFLNVNGYNNLVLVDAFGIGKKRQNWVSKKYVLLLERDIFFDWLDKNNPTIDLIIHLGARTDTTEFDYSIHEALNVIYSQKIWKFSVKNQIPLIYASSAATYGNGEHGYNDNHSVPFALKPLNPYGVSKNEFDKWAINQNDAPPFWAGLKFFNIYGPNEYHKARMASVIWHSFNQIKANGLVKLFKSHNPNYKDGQQLRDFVYVKDLVKVILWMAETGFQNSQFSSSSKSEFKLNSGIYNLGTGQARSFLDLAVATFRGLDLDPRIKFVDMPIDLRDKYQYFTEANMAKLTEAGYTIPFYSLEEGVDDYVRHYLATGKFY</sequence>
<evidence type="ECO:0000313" key="6">
    <source>
        <dbReference type="Proteomes" id="UP001595906"/>
    </source>
</evidence>
<protein>
    <submittedName>
        <fullName evidence="5">ADP-glyceromanno-heptose 6-epimerase</fullName>
        <ecNumber evidence="5">5.1.3.20</ecNumber>
    </submittedName>
</protein>
<evidence type="ECO:0000256" key="3">
    <source>
        <dbReference type="ARBA" id="ARBA00023277"/>
    </source>
</evidence>
<dbReference type="NCBIfam" id="TIGR02197">
    <property type="entry name" value="heptose_epim"/>
    <property type="match status" value="1"/>
</dbReference>
<accession>A0ABV8PYL0</accession>
<dbReference type="Gene3D" id="3.90.25.10">
    <property type="entry name" value="UDP-galactose 4-epimerase, domain 1"/>
    <property type="match status" value="1"/>
</dbReference>
<dbReference type="RefSeq" id="WP_379015361.1">
    <property type="nucleotide sequence ID" value="NZ_JBHSDC010000029.1"/>
</dbReference>
<dbReference type="PROSITE" id="PS51257">
    <property type="entry name" value="PROKAR_LIPOPROTEIN"/>
    <property type="match status" value="1"/>
</dbReference>
<dbReference type="EMBL" id="JBHSDC010000029">
    <property type="protein sequence ID" value="MFC4233184.1"/>
    <property type="molecule type" value="Genomic_DNA"/>
</dbReference>
<comment type="caution">
    <text evidence="5">The sequence shown here is derived from an EMBL/GenBank/DDBJ whole genome shotgun (WGS) entry which is preliminary data.</text>
</comment>
<dbReference type="InterPro" id="IPR036291">
    <property type="entry name" value="NAD(P)-bd_dom_sf"/>
</dbReference>
<reference evidence="6" key="1">
    <citation type="journal article" date="2019" name="Int. J. Syst. Evol. Microbiol.">
        <title>The Global Catalogue of Microorganisms (GCM) 10K type strain sequencing project: providing services to taxonomists for standard genome sequencing and annotation.</title>
        <authorList>
            <consortium name="The Broad Institute Genomics Platform"/>
            <consortium name="The Broad Institute Genome Sequencing Center for Infectious Disease"/>
            <person name="Wu L."/>
            <person name="Ma J."/>
        </authorList>
    </citation>
    <scope>NUCLEOTIDE SEQUENCE [LARGE SCALE GENOMIC DNA]</scope>
    <source>
        <strain evidence="6">CECT 8010</strain>
    </source>
</reference>
<keyword evidence="1" id="KW-0521">NADP</keyword>
<proteinExistence type="predicted"/>
<keyword evidence="6" id="KW-1185">Reference proteome</keyword>
<evidence type="ECO:0000256" key="1">
    <source>
        <dbReference type="ARBA" id="ARBA00022857"/>
    </source>
</evidence>
<dbReference type="Pfam" id="PF01370">
    <property type="entry name" value="Epimerase"/>
    <property type="match status" value="1"/>
</dbReference>
<dbReference type="GO" id="GO:0008712">
    <property type="term" value="F:ADP-glyceromanno-heptose 6-epimerase activity"/>
    <property type="evidence" value="ECO:0007669"/>
    <property type="project" value="UniProtKB-EC"/>
</dbReference>
<dbReference type="Proteomes" id="UP001595906">
    <property type="component" value="Unassembled WGS sequence"/>
</dbReference>
<dbReference type="CDD" id="cd05248">
    <property type="entry name" value="ADP_GME_SDR_e"/>
    <property type="match status" value="1"/>
</dbReference>
<gene>
    <name evidence="5" type="primary">rfaD</name>
    <name evidence="5" type="ORF">ACFOW1_14885</name>
</gene>
<keyword evidence="3" id="KW-0119">Carbohydrate metabolism</keyword>